<feature type="non-terminal residue" evidence="2">
    <location>
        <position position="1"/>
    </location>
</feature>
<evidence type="ECO:0000256" key="1">
    <source>
        <dbReference type="SAM" id="MobiDB-lite"/>
    </source>
</evidence>
<dbReference type="EMBL" id="QJKJ01011433">
    <property type="protein sequence ID" value="RDX71194.1"/>
    <property type="molecule type" value="Genomic_DNA"/>
</dbReference>
<feature type="region of interest" description="Disordered" evidence="1">
    <location>
        <begin position="1"/>
        <end position="57"/>
    </location>
</feature>
<comment type="caution">
    <text evidence="2">The sequence shown here is derived from an EMBL/GenBank/DDBJ whole genome shotgun (WGS) entry which is preliminary data.</text>
</comment>
<keyword evidence="3" id="KW-1185">Reference proteome</keyword>
<proteinExistence type="predicted"/>
<organism evidence="2 3">
    <name type="scientific">Mucuna pruriens</name>
    <name type="common">Velvet bean</name>
    <name type="synonym">Dolichos pruriens</name>
    <dbReference type="NCBI Taxonomy" id="157652"/>
    <lineage>
        <taxon>Eukaryota</taxon>
        <taxon>Viridiplantae</taxon>
        <taxon>Streptophyta</taxon>
        <taxon>Embryophyta</taxon>
        <taxon>Tracheophyta</taxon>
        <taxon>Spermatophyta</taxon>
        <taxon>Magnoliopsida</taxon>
        <taxon>eudicotyledons</taxon>
        <taxon>Gunneridae</taxon>
        <taxon>Pentapetalae</taxon>
        <taxon>rosids</taxon>
        <taxon>fabids</taxon>
        <taxon>Fabales</taxon>
        <taxon>Fabaceae</taxon>
        <taxon>Papilionoideae</taxon>
        <taxon>50 kb inversion clade</taxon>
        <taxon>NPAAA clade</taxon>
        <taxon>indigoferoid/millettioid clade</taxon>
        <taxon>Phaseoleae</taxon>
        <taxon>Mucuna</taxon>
    </lineage>
</organism>
<dbReference type="Proteomes" id="UP000257109">
    <property type="component" value="Unassembled WGS sequence"/>
</dbReference>
<accession>A0A371EYX4</accession>
<evidence type="ECO:0000313" key="3">
    <source>
        <dbReference type="Proteomes" id="UP000257109"/>
    </source>
</evidence>
<protein>
    <submittedName>
        <fullName evidence="2">Uncharacterized protein</fullName>
    </submittedName>
</protein>
<feature type="compositionally biased region" description="Basic and acidic residues" evidence="1">
    <location>
        <begin position="25"/>
        <end position="37"/>
    </location>
</feature>
<gene>
    <name evidence="2" type="ORF">CR513_49494</name>
</gene>
<evidence type="ECO:0000313" key="2">
    <source>
        <dbReference type="EMBL" id="RDX71194.1"/>
    </source>
</evidence>
<sequence>MPTPYRELTPHSSLSGGRPQNRCNSHLELDPSWHQKTDSTSAKIQAHNPSYKPEPIENNNKTLKELAMPDVLYQSWCIQYLQLESA</sequence>
<name>A0A371EYX4_MUCPR</name>
<reference evidence="2" key="1">
    <citation type="submission" date="2018-05" db="EMBL/GenBank/DDBJ databases">
        <title>Draft genome of Mucuna pruriens seed.</title>
        <authorList>
            <person name="Nnadi N.E."/>
            <person name="Vos R."/>
            <person name="Hasami M.H."/>
            <person name="Devisetty U.K."/>
            <person name="Aguiy J.C."/>
        </authorList>
    </citation>
    <scope>NUCLEOTIDE SEQUENCE [LARGE SCALE GENOMIC DNA]</scope>
    <source>
        <strain evidence="2">JCA_2017</strain>
    </source>
</reference>
<dbReference type="AlphaFoldDB" id="A0A371EYX4"/>